<sequence>MTAFGGWGRHRSSIAARDRELALIDEVLAGVRAGQGTAVFFVGESGIGKSRLADTAADRAFGANIALMRGRGSALGQLVPFRSLTEALLSLLRGASPLDLSVLGPYRPVLAKLVPDLGPVAEAPDDSLVILAEAVLRLTALAGAGRGCVMVLDDLQDADPETLAVIEYVVDNLRMQPTVLIGTVRNEPCPALELARAAARRGSGVLVELERLSRDQLGALVASALDTTPDAVPEAALDLVWAGSAGNPFLAEELLGGMRSDGLLQQREGRWVVESSGRTAIPATLARSVINRVELLTEPARDVLVAAAVLGQRFPFAVLPAMSGQGERELLGLLHGELADHLIEPDEETPDWYAFQHRLIREALLTQLPPTERAALAARAADAVEQVYPGLPGEWCPAVAGLRLAAGERVRAGLLFAEAGRRALASGAASSSVSLLDRALELLAGGTVAERAGVLEDLINALTEAGLVERALASVELFDHLSVQVDRPRRARLHTRLAWAAIIAGRPANAAQQVAAARSLLGPDAAPADVASVDVVAAHQIIDEPGPDKLRRAEELARRAAAVAEAEPLPEVACQALQLLAALVRSRDPDEATACLERSRAIAEAHGLPVWEIHALVRMGNEEAFTDGSLTRLMQARQLATSAGAVTARYQAEGSIAFCQVLMADFEAAGELLDQVYAAVTRLGLHDTAQYVLLARAVLAAHRGRRGEMNAALTAYRELERATTTGQPQNRPRIYGLGRAFCALLEEDRERAVTDLGKALAAEAENPTVLLLTGRYGLRILLEALAGKLDLACYRAQRDDPAGQMRWDRMFAEFGHAVLLGRAGSVDEAKAAVEEALRLGEPYVMARHLSLRLIGEAALADGWGEPVEWLRSAETYFHELDVVPVASACRALLRQSGVKVSRRSAGADEVPEHLRQIGVTGREYEVLQLLAARLANREIAARLHLSPRTVERHVSNLITKTGRPNRIALSEYAANQE</sequence>
<comment type="caution">
    <text evidence="4">The sequence shown here is derived from an EMBL/GenBank/DDBJ whole genome shotgun (WGS) entry which is preliminary data.</text>
</comment>
<evidence type="ECO:0000259" key="3">
    <source>
        <dbReference type="PROSITE" id="PS50043"/>
    </source>
</evidence>
<proteinExistence type="predicted"/>
<keyword evidence="2" id="KW-0067">ATP-binding</keyword>
<gene>
    <name evidence="4" type="ORF">EV186_104484</name>
</gene>
<dbReference type="OrthoDB" id="5378762at2"/>
<dbReference type="Pfam" id="PF00196">
    <property type="entry name" value="GerE"/>
    <property type="match status" value="1"/>
</dbReference>
<keyword evidence="1" id="KW-0547">Nucleotide-binding</keyword>
<dbReference type="InterPro" id="IPR041664">
    <property type="entry name" value="AAA_16"/>
</dbReference>
<dbReference type="SUPFAM" id="SSF46894">
    <property type="entry name" value="C-terminal effector domain of the bipartite response regulators"/>
    <property type="match status" value="1"/>
</dbReference>
<organism evidence="4 5">
    <name type="scientific">Labedaea rhizosphaerae</name>
    <dbReference type="NCBI Taxonomy" id="598644"/>
    <lineage>
        <taxon>Bacteria</taxon>
        <taxon>Bacillati</taxon>
        <taxon>Actinomycetota</taxon>
        <taxon>Actinomycetes</taxon>
        <taxon>Pseudonocardiales</taxon>
        <taxon>Pseudonocardiaceae</taxon>
        <taxon>Labedaea</taxon>
    </lineage>
</organism>
<dbReference type="GO" id="GO:0006355">
    <property type="term" value="P:regulation of DNA-templated transcription"/>
    <property type="evidence" value="ECO:0007669"/>
    <property type="project" value="InterPro"/>
</dbReference>
<dbReference type="InterPro" id="IPR000792">
    <property type="entry name" value="Tscrpt_reg_LuxR_C"/>
</dbReference>
<dbReference type="GO" id="GO:0004016">
    <property type="term" value="F:adenylate cyclase activity"/>
    <property type="evidence" value="ECO:0007669"/>
    <property type="project" value="TreeGrafter"/>
</dbReference>
<dbReference type="GO" id="GO:0003677">
    <property type="term" value="F:DNA binding"/>
    <property type="evidence" value="ECO:0007669"/>
    <property type="project" value="InterPro"/>
</dbReference>
<dbReference type="EMBL" id="SNXZ01000004">
    <property type="protein sequence ID" value="TDP96496.1"/>
    <property type="molecule type" value="Genomic_DNA"/>
</dbReference>
<dbReference type="InterPro" id="IPR016032">
    <property type="entry name" value="Sig_transdc_resp-reg_C-effctor"/>
</dbReference>
<evidence type="ECO:0000313" key="4">
    <source>
        <dbReference type="EMBL" id="TDP96496.1"/>
    </source>
</evidence>
<dbReference type="InterPro" id="IPR027417">
    <property type="entry name" value="P-loop_NTPase"/>
</dbReference>
<dbReference type="SUPFAM" id="SSF48452">
    <property type="entry name" value="TPR-like"/>
    <property type="match status" value="1"/>
</dbReference>
<accession>A0A4R6SBV0</accession>
<protein>
    <submittedName>
        <fullName evidence="4">Regulatory LuxR family protein</fullName>
    </submittedName>
</protein>
<dbReference type="SMART" id="SM00421">
    <property type="entry name" value="HTH_LUXR"/>
    <property type="match status" value="1"/>
</dbReference>
<dbReference type="Pfam" id="PF13191">
    <property type="entry name" value="AAA_16"/>
    <property type="match status" value="1"/>
</dbReference>
<dbReference type="GO" id="GO:0005737">
    <property type="term" value="C:cytoplasm"/>
    <property type="evidence" value="ECO:0007669"/>
    <property type="project" value="TreeGrafter"/>
</dbReference>
<evidence type="ECO:0000256" key="1">
    <source>
        <dbReference type="ARBA" id="ARBA00022741"/>
    </source>
</evidence>
<dbReference type="PRINTS" id="PR00038">
    <property type="entry name" value="HTHLUXR"/>
</dbReference>
<dbReference type="Proteomes" id="UP000295444">
    <property type="component" value="Unassembled WGS sequence"/>
</dbReference>
<keyword evidence="5" id="KW-1185">Reference proteome</keyword>
<dbReference type="RefSeq" id="WP_133851840.1">
    <property type="nucleotide sequence ID" value="NZ_SNXZ01000004.1"/>
</dbReference>
<evidence type="ECO:0000313" key="5">
    <source>
        <dbReference type="Proteomes" id="UP000295444"/>
    </source>
</evidence>
<dbReference type="InterPro" id="IPR036388">
    <property type="entry name" value="WH-like_DNA-bd_sf"/>
</dbReference>
<dbReference type="InterPro" id="IPR011990">
    <property type="entry name" value="TPR-like_helical_dom_sf"/>
</dbReference>
<dbReference type="Gene3D" id="1.10.10.10">
    <property type="entry name" value="Winged helix-like DNA-binding domain superfamily/Winged helix DNA-binding domain"/>
    <property type="match status" value="1"/>
</dbReference>
<dbReference type="SUPFAM" id="SSF52540">
    <property type="entry name" value="P-loop containing nucleoside triphosphate hydrolases"/>
    <property type="match status" value="1"/>
</dbReference>
<dbReference type="PROSITE" id="PS50043">
    <property type="entry name" value="HTH_LUXR_2"/>
    <property type="match status" value="1"/>
</dbReference>
<dbReference type="PANTHER" id="PTHR16305">
    <property type="entry name" value="TESTICULAR SOLUBLE ADENYLYL CYCLASE"/>
    <property type="match status" value="1"/>
</dbReference>
<evidence type="ECO:0000256" key="2">
    <source>
        <dbReference type="ARBA" id="ARBA00022840"/>
    </source>
</evidence>
<reference evidence="4 5" key="1">
    <citation type="submission" date="2019-03" db="EMBL/GenBank/DDBJ databases">
        <title>Genomic Encyclopedia of Type Strains, Phase IV (KMG-IV): sequencing the most valuable type-strain genomes for metagenomic binning, comparative biology and taxonomic classification.</title>
        <authorList>
            <person name="Goeker M."/>
        </authorList>
    </citation>
    <scope>NUCLEOTIDE SEQUENCE [LARGE SCALE GENOMIC DNA]</scope>
    <source>
        <strain evidence="4 5">DSM 45361</strain>
    </source>
</reference>
<dbReference type="PANTHER" id="PTHR16305:SF28">
    <property type="entry name" value="GUANYLATE CYCLASE DOMAIN-CONTAINING PROTEIN"/>
    <property type="match status" value="1"/>
</dbReference>
<dbReference type="AlphaFoldDB" id="A0A4R6SBV0"/>
<dbReference type="Gene3D" id="1.25.40.10">
    <property type="entry name" value="Tetratricopeptide repeat domain"/>
    <property type="match status" value="1"/>
</dbReference>
<dbReference type="GO" id="GO:0005524">
    <property type="term" value="F:ATP binding"/>
    <property type="evidence" value="ECO:0007669"/>
    <property type="project" value="UniProtKB-KW"/>
</dbReference>
<feature type="domain" description="HTH luxR-type" evidence="3">
    <location>
        <begin position="912"/>
        <end position="977"/>
    </location>
</feature>
<name>A0A4R6SBV0_LABRH</name>
<dbReference type="CDD" id="cd06170">
    <property type="entry name" value="LuxR_C_like"/>
    <property type="match status" value="1"/>
</dbReference>